<dbReference type="InParanoid" id="A2DKK0"/>
<gene>
    <name evidence="1" type="ORF">TVAG_246610</name>
</gene>
<organism evidence="1 2">
    <name type="scientific">Trichomonas vaginalis (strain ATCC PRA-98 / G3)</name>
    <dbReference type="NCBI Taxonomy" id="412133"/>
    <lineage>
        <taxon>Eukaryota</taxon>
        <taxon>Metamonada</taxon>
        <taxon>Parabasalia</taxon>
        <taxon>Trichomonadida</taxon>
        <taxon>Trichomonadidae</taxon>
        <taxon>Trichomonas</taxon>
    </lineage>
</organism>
<dbReference type="VEuPathDB" id="TrichDB:TVAG_246610"/>
<dbReference type="AlphaFoldDB" id="A2DKK0"/>
<dbReference type="Proteomes" id="UP000001542">
    <property type="component" value="Unassembled WGS sequence"/>
</dbReference>
<dbReference type="VEuPathDB" id="TrichDB:TVAGG3_0561420"/>
<proteinExistence type="predicted"/>
<keyword evidence="2" id="KW-1185">Reference proteome</keyword>
<evidence type="ECO:0000313" key="1">
    <source>
        <dbReference type="EMBL" id="EAY18983.1"/>
    </source>
</evidence>
<reference evidence="1" key="2">
    <citation type="journal article" date="2007" name="Science">
        <title>Draft genome sequence of the sexually transmitted pathogen Trichomonas vaginalis.</title>
        <authorList>
            <person name="Carlton J.M."/>
            <person name="Hirt R.P."/>
            <person name="Silva J.C."/>
            <person name="Delcher A.L."/>
            <person name="Schatz M."/>
            <person name="Zhao Q."/>
            <person name="Wortman J.R."/>
            <person name="Bidwell S.L."/>
            <person name="Alsmark U.C.M."/>
            <person name="Besteiro S."/>
            <person name="Sicheritz-Ponten T."/>
            <person name="Noel C.J."/>
            <person name="Dacks J.B."/>
            <person name="Foster P.G."/>
            <person name="Simillion C."/>
            <person name="Van de Peer Y."/>
            <person name="Miranda-Saavedra D."/>
            <person name="Barton G.J."/>
            <person name="Westrop G.D."/>
            <person name="Mueller S."/>
            <person name="Dessi D."/>
            <person name="Fiori P.L."/>
            <person name="Ren Q."/>
            <person name="Paulsen I."/>
            <person name="Zhang H."/>
            <person name="Bastida-Corcuera F.D."/>
            <person name="Simoes-Barbosa A."/>
            <person name="Brown M.T."/>
            <person name="Hayes R.D."/>
            <person name="Mukherjee M."/>
            <person name="Okumura C.Y."/>
            <person name="Schneider R."/>
            <person name="Smith A.J."/>
            <person name="Vanacova S."/>
            <person name="Villalvazo M."/>
            <person name="Haas B.J."/>
            <person name="Pertea M."/>
            <person name="Feldblyum T.V."/>
            <person name="Utterback T.R."/>
            <person name="Shu C.L."/>
            <person name="Osoegawa K."/>
            <person name="de Jong P.J."/>
            <person name="Hrdy I."/>
            <person name="Horvathova L."/>
            <person name="Zubacova Z."/>
            <person name="Dolezal P."/>
            <person name="Malik S.B."/>
            <person name="Logsdon J.M. Jr."/>
            <person name="Henze K."/>
            <person name="Gupta A."/>
            <person name="Wang C.C."/>
            <person name="Dunne R.L."/>
            <person name="Upcroft J.A."/>
            <person name="Upcroft P."/>
            <person name="White O."/>
            <person name="Salzberg S.L."/>
            <person name="Tang P."/>
            <person name="Chiu C.-H."/>
            <person name="Lee Y.-S."/>
            <person name="Embley T.M."/>
            <person name="Coombs G.H."/>
            <person name="Mottram J.C."/>
            <person name="Tachezy J."/>
            <person name="Fraser-Liggett C.M."/>
            <person name="Johnson P.J."/>
        </authorList>
    </citation>
    <scope>NUCLEOTIDE SEQUENCE [LARGE SCALE GENOMIC DNA]</scope>
    <source>
        <strain evidence="1">G3</strain>
    </source>
</reference>
<reference evidence="1" key="1">
    <citation type="submission" date="2006-10" db="EMBL/GenBank/DDBJ databases">
        <authorList>
            <person name="Amadeo P."/>
            <person name="Zhao Q."/>
            <person name="Wortman J."/>
            <person name="Fraser-Liggett C."/>
            <person name="Carlton J."/>
        </authorList>
    </citation>
    <scope>NUCLEOTIDE SEQUENCE</scope>
    <source>
        <strain evidence="1">G3</strain>
    </source>
</reference>
<dbReference type="KEGG" id="tva:5464498"/>
<sequence>MSKDIPKQTKCDVSTDLINRVASIECRHEALNEDIDTPYDHYMQFNQKIEEIFKPDDVARICQQYNVKKPMNNSIPLNIIVISAFRQLQSAIESQNK</sequence>
<evidence type="ECO:0000313" key="2">
    <source>
        <dbReference type="Proteomes" id="UP000001542"/>
    </source>
</evidence>
<dbReference type="EMBL" id="DS113212">
    <property type="protein sequence ID" value="EAY18983.1"/>
    <property type="molecule type" value="Genomic_DNA"/>
</dbReference>
<protein>
    <submittedName>
        <fullName evidence="1">Uncharacterized protein</fullName>
    </submittedName>
</protein>
<name>A2DKK0_TRIV3</name>
<accession>A2DKK0</accession>
<dbReference type="RefSeq" id="XP_001579969.1">
    <property type="nucleotide sequence ID" value="XM_001579919.1"/>
</dbReference>